<dbReference type="Gene3D" id="1.25.10.10">
    <property type="entry name" value="Leucine-rich Repeat Variant"/>
    <property type="match status" value="2"/>
</dbReference>
<dbReference type="PANTHER" id="PTHR10957">
    <property type="entry name" value="RAP1 GTPASE-GDP DISSOCIATION STIMULATOR 1"/>
    <property type="match status" value="1"/>
</dbReference>
<dbReference type="GO" id="GO:0005783">
    <property type="term" value="C:endoplasmic reticulum"/>
    <property type="evidence" value="ECO:0007669"/>
    <property type="project" value="UniProtKB-SubCell"/>
</dbReference>
<dbReference type="PROSITE" id="PS50176">
    <property type="entry name" value="ARM_REPEAT"/>
    <property type="match status" value="3"/>
</dbReference>
<evidence type="ECO:0000256" key="3">
    <source>
        <dbReference type="ARBA" id="ARBA00004514"/>
    </source>
</evidence>
<evidence type="ECO:0000256" key="6">
    <source>
        <dbReference type="ARBA" id="ARBA00023128"/>
    </source>
</evidence>
<evidence type="ECO:0000256" key="2">
    <source>
        <dbReference type="ARBA" id="ARBA00004240"/>
    </source>
</evidence>
<dbReference type="InterPro" id="IPR016024">
    <property type="entry name" value="ARM-type_fold"/>
</dbReference>
<dbReference type="EMBL" id="GIBP01001779">
    <property type="protein sequence ID" value="NDV30748.1"/>
    <property type="molecule type" value="Transcribed_RNA"/>
</dbReference>
<feature type="repeat" description="ARM" evidence="7">
    <location>
        <begin position="76"/>
        <end position="103"/>
    </location>
</feature>
<reference evidence="8" key="1">
    <citation type="journal article" date="2020" name="J. Eukaryot. Microbiol.">
        <title>De novo Sequencing, Assembly and Annotation of the Transcriptome for the Free-Living Testate Amoeba Arcella intermedia.</title>
        <authorList>
            <person name="Ribeiro G.M."/>
            <person name="Porfirio-Sousa A.L."/>
            <person name="Maurer-Alcala X.X."/>
            <person name="Katz L.A."/>
            <person name="Lahr D.J.G."/>
        </authorList>
    </citation>
    <scope>NUCLEOTIDE SEQUENCE</scope>
</reference>
<organism evidence="8">
    <name type="scientific">Arcella intermedia</name>
    <dbReference type="NCBI Taxonomy" id="1963864"/>
    <lineage>
        <taxon>Eukaryota</taxon>
        <taxon>Amoebozoa</taxon>
        <taxon>Tubulinea</taxon>
        <taxon>Elardia</taxon>
        <taxon>Arcellinida</taxon>
        <taxon>Sphaerothecina</taxon>
        <taxon>Arcellidae</taxon>
        <taxon>Arcella</taxon>
    </lineage>
</organism>
<dbReference type="InterPro" id="IPR040144">
    <property type="entry name" value="RAP1GDS1"/>
</dbReference>
<dbReference type="SUPFAM" id="SSF48371">
    <property type="entry name" value="ARM repeat"/>
    <property type="match status" value="1"/>
</dbReference>
<keyword evidence="6" id="KW-0496">Mitochondrion</keyword>
<comment type="subcellular location">
    <subcellularLocation>
        <location evidence="3">Cytoplasm</location>
        <location evidence="3">Cytosol</location>
    </subcellularLocation>
    <subcellularLocation>
        <location evidence="2">Endoplasmic reticulum</location>
    </subcellularLocation>
    <subcellularLocation>
        <location evidence="1">Mitochondrion</location>
    </subcellularLocation>
</comment>
<accession>A0A6B2L1K5</accession>
<evidence type="ECO:0000256" key="1">
    <source>
        <dbReference type="ARBA" id="ARBA00004173"/>
    </source>
</evidence>
<dbReference type="GO" id="GO:0005829">
    <property type="term" value="C:cytosol"/>
    <property type="evidence" value="ECO:0007669"/>
    <property type="project" value="UniProtKB-SubCell"/>
</dbReference>
<dbReference type="Pfam" id="PF00514">
    <property type="entry name" value="Arm"/>
    <property type="match status" value="1"/>
</dbReference>
<keyword evidence="4" id="KW-0963">Cytoplasm</keyword>
<dbReference type="InterPro" id="IPR000225">
    <property type="entry name" value="Armadillo"/>
</dbReference>
<keyword evidence="5" id="KW-0256">Endoplasmic reticulum</keyword>
<evidence type="ECO:0000256" key="4">
    <source>
        <dbReference type="ARBA" id="ARBA00022490"/>
    </source>
</evidence>
<evidence type="ECO:0000313" key="8">
    <source>
        <dbReference type="EMBL" id="NDV30748.1"/>
    </source>
</evidence>
<dbReference type="InterPro" id="IPR011989">
    <property type="entry name" value="ARM-like"/>
</dbReference>
<dbReference type="SMART" id="SM00185">
    <property type="entry name" value="ARM"/>
    <property type="match status" value="5"/>
</dbReference>
<sequence length="529" mass="58604">MQAKDLKCVRMCLRLLGNLCFDHPYNREEILNAGGVPCIVECLKLEDEEVMRIGAGCVANICSNTENICELIYSLGGVDQLLLLLRSTNDNVQCMTSRALRNICETEQIQNYVYSKGTMEYCINICNEAEDDDGMVVEFLGLINSLVASKTIFSDFLNKFEGIKFLLGLLIKATEANLIADIQHFLDSITENEATRVTFENYLPLLKSTYLNKNLKVEVRTCAGKTYSDISQSDKFLSLFYNDLDDYLIWINDEEKEIQLVAAKLIGSVARDEKNCLDMVKRGVATILIGIVQNEERDLRVRHYCTGTLRNLAIDPTNKKIIFQGGIMGPAINLLKNPNLNQVVVYQAIGLLKNLINGGEEYINSFVELGGIKNMVDLTSFDETEHIKFESSRVVVLLFKTASVQQALLDAGGLHALKNLLASKFDLLHVEALAAAEALLNNGKQQSLGDPEVLKGFLTAAFPSEAPAGEKKPPNCSGAIVSFLVKFVEKGGLEALGKVVAENQWKNFSNPDNSEDAIKLSTVLEPYKK</sequence>
<protein>
    <recommendedName>
        <fullName evidence="9">Armadillo repeat-containing domain-containing protein</fullName>
    </recommendedName>
</protein>
<proteinExistence type="predicted"/>
<name>A0A6B2L1K5_9EUKA</name>
<evidence type="ECO:0000256" key="7">
    <source>
        <dbReference type="PROSITE-ProRule" id="PRU00259"/>
    </source>
</evidence>
<feature type="repeat" description="ARM" evidence="7">
    <location>
        <begin position="326"/>
        <end position="355"/>
    </location>
</feature>
<evidence type="ECO:0000256" key="5">
    <source>
        <dbReference type="ARBA" id="ARBA00022824"/>
    </source>
</evidence>
<dbReference type="AlphaFoldDB" id="A0A6B2L1K5"/>
<evidence type="ECO:0008006" key="9">
    <source>
        <dbReference type="Google" id="ProtNLM"/>
    </source>
</evidence>
<feature type="repeat" description="ARM" evidence="7">
    <location>
        <begin position="283"/>
        <end position="327"/>
    </location>
</feature>
<dbReference type="GO" id="GO:0005085">
    <property type="term" value="F:guanyl-nucleotide exchange factor activity"/>
    <property type="evidence" value="ECO:0007669"/>
    <property type="project" value="InterPro"/>
</dbReference>
<dbReference type="GO" id="GO:0005739">
    <property type="term" value="C:mitochondrion"/>
    <property type="evidence" value="ECO:0007669"/>
    <property type="project" value="UniProtKB-SubCell"/>
</dbReference>